<comment type="similarity">
    <text evidence="1">Belongs to the CvfB family.</text>
</comment>
<evidence type="ECO:0000259" key="2">
    <source>
        <dbReference type="PROSITE" id="PS50126"/>
    </source>
</evidence>
<protein>
    <submittedName>
        <fullName evidence="3">GntR family transcriptional regulator</fullName>
    </submittedName>
</protein>
<dbReference type="PANTHER" id="PTHR37296:SF1">
    <property type="entry name" value="CONSERVED VIRULENCE FACTOR B"/>
    <property type="match status" value="1"/>
</dbReference>
<accession>A0A017RXT5</accession>
<dbReference type="PROSITE" id="PS50126">
    <property type="entry name" value="S1"/>
    <property type="match status" value="1"/>
</dbReference>
<dbReference type="OrthoDB" id="9801597at2"/>
<dbReference type="PIRSF" id="PIRSF012524">
    <property type="entry name" value="YitL_S1"/>
    <property type="match status" value="1"/>
</dbReference>
<evidence type="ECO:0000313" key="4">
    <source>
        <dbReference type="Proteomes" id="UP000019681"/>
    </source>
</evidence>
<dbReference type="GO" id="GO:0003676">
    <property type="term" value="F:nucleic acid binding"/>
    <property type="evidence" value="ECO:0007669"/>
    <property type="project" value="InterPro"/>
</dbReference>
<name>A0A017RXT5_9CLOT</name>
<dbReference type="Pfam" id="PF17783">
    <property type="entry name" value="WHD_CvfB"/>
    <property type="match status" value="1"/>
</dbReference>
<dbReference type="InterPro" id="IPR040764">
    <property type="entry name" value="CvfB_WH"/>
</dbReference>
<dbReference type="AlphaFoldDB" id="A0A017RXT5"/>
<evidence type="ECO:0000313" key="3">
    <source>
        <dbReference type="EMBL" id="EYE89401.1"/>
    </source>
</evidence>
<organism evidence="3 4">
    <name type="scientific">Fervidicella metallireducens AeB</name>
    <dbReference type="NCBI Taxonomy" id="1403537"/>
    <lineage>
        <taxon>Bacteria</taxon>
        <taxon>Bacillati</taxon>
        <taxon>Bacillota</taxon>
        <taxon>Clostridia</taxon>
        <taxon>Eubacteriales</taxon>
        <taxon>Clostridiaceae</taxon>
        <taxon>Fervidicella</taxon>
    </lineage>
</organism>
<dbReference type="EMBL" id="AZQP01000005">
    <property type="protein sequence ID" value="EYE89401.1"/>
    <property type="molecule type" value="Genomic_DNA"/>
</dbReference>
<dbReference type="Gene3D" id="2.40.50.140">
    <property type="entry name" value="Nucleic acid-binding proteins"/>
    <property type="match status" value="2"/>
</dbReference>
<comment type="caution">
    <text evidence="3">The sequence shown here is derived from an EMBL/GenBank/DDBJ whole genome shotgun (WGS) entry which is preliminary data.</text>
</comment>
<dbReference type="InterPro" id="IPR014464">
    <property type="entry name" value="CvfB_fam"/>
</dbReference>
<dbReference type="InterPro" id="IPR036388">
    <property type="entry name" value="WH-like_DNA-bd_sf"/>
</dbReference>
<sequence length="276" mass="31449">MHKLGDFNELEVVKEVDFGVYLKFNEEEILMPKKYVKEGTKAGDVVRVFVYRDSEDRLIATTLSPKAKVGEFAYLTVKDVNKVGAFLDWGLDKDLLVPHNRQKVKMEKGKSYVVRVLIDEATDRIIATSKINNYLETQADDEIKEGDEVDLLVYKVVELGAGVIINNKYAGIIYNSDIYKPIKTGDKLKGYISKIREDKKIDVTIRSFGFKKVLDSKDIILNKLIENHGFLALTDKSSPEIIESELQMSKKSFKKAIGMLYKEKKIEILDNGIRLT</sequence>
<evidence type="ECO:0000256" key="1">
    <source>
        <dbReference type="PIRNR" id="PIRNR012524"/>
    </source>
</evidence>
<keyword evidence="4" id="KW-1185">Reference proteome</keyword>
<proteinExistence type="inferred from homology"/>
<dbReference type="Gene3D" id="1.10.10.10">
    <property type="entry name" value="Winged helix-like DNA-binding domain superfamily/Winged helix DNA-binding domain"/>
    <property type="match status" value="1"/>
</dbReference>
<reference evidence="3 4" key="1">
    <citation type="journal article" date="2014" name="Genome Announc.">
        <title>Draft Genome Sequence of Fervidicella metallireducens Strain AeBT, an Iron-Reducing Thermoanaerobe from the Great Artesian Basin.</title>
        <authorList>
            <person name="Patel B.K."/>
        </authorList>
    </citation>
    <scope>NUCLEOTIDE SEQUENCE [LARGE SCALE GENOMIC DNA]</scope>
    <source>
        <strain evidence="3 4">AeB</strain>
    </source>
</reference>
<dbReference type="SUPFAM" id="SSF50249">
    <property type="entry name" value="Nucleic acid-binding proteins"/>
    <property type="match status" value="1"/>
</dbReference>
<feature type="domain" description="S1 motif" evidence="2">
    <location>
        <begin position="146"/>
        <end position="206"/>
    </location>
</feature>
<dbReference type="Pfam" id="PF13509">
    <property type="entry name" value="S1_2"/>
    <property type="match status" value="1"/>
</dbReference>
<dbReference type="Proteomes" id="UP000019681">
    <property type="component" value="Unassembled WGS sequence"/>
</dbReference>
<dbReference type="SMART" id="SM00316">
    <property type="entry name" value="S1"/>
    <property type="match status" value="2"/>
</dbReference>
<dbReference type="InterPro" id="IPR003029">
    <property type="entry name" value="S1_domain"/>
</dbReference>
<dbReference type="PANTHER" id="PTHR37296">
    <property type="entry name" value="CONSERVED VIRULENCE FACTOR B"/>
    <property type="match status" value="1"/>
</dbReference>
<dbReference type="InterPro" id="IPR039566">
    <property type="entry name" value="CvfB_S1_st"/>
</dbReference>
<dbReference type="STRING" id="1403537.Q428_02975"/>
<gene>
    <name evidence="3" type="ORF">Q428_02975</name>
</gene>
<dbReference type="RefSeq" id="WP_035377993.1">
    <property type="nucleotide sequence ID" value="NZ_AZQP01000005.1"/>
</dbReference>
<dbReference type="InterPro" id="IPR012340">
    <property type="entry name" value="NA-bd_OB-fold"/>
</dbReference>